<dbReference type="EMBL" id="BAAAOQ010000042">
    <property type="protein sequence ID" value="GAA1500007.1"/>
    <property type="molecule type" value="Genomic_DNA"/>
</dbReference>
<proteinExistence type="predicted"/>
<dbReference type="RefSeq" id="WP_346164433.1">
    <property type="nucleotide sequence ID" value="NZ_BAAAOQ010000042.1"/>
</dbReference>
<dbReference type="SUPFAM" id="SSF50199">
    <property type="entry name" value="Staphylococcal nuclease"/>
    <property type="match status" value="1"/>
</dbReference>
<evidence type="ECO:0000313" key="2">
    <source>
        <dbReference type="Proteomes" id="UP001501391"/>
    </source>
</evidence>
<keyword evidence="2" id="KW-1185">Reference proteome</keyword>
<name>A0ABN1ZJD4_9ACTN</name>
<comment type="caution">
    <text evidence="1">The sequence shown here is derived from an EMBL/GenBank/DDBJ whole genome shotgun (WGS) entry which is preliminary data.</text>
</comment>
<sequence length="282" mass="30923">MPMLLIKGTFRLKGTQPDGDTVHFVADDPEEWKLVRAKNPVQVAGGGEVKLRFEGIDALETHYHGEHQPLPLGRAAAAELLTWLGFNQVLRDHDETVTASTPESTPGYILTQGTDIYHRVVALVGRGAPPMPSGTDVTVDVPLLRQTANHHLAARGLVYPTFYRTLFRDLRLELTAAAEQARTAQQGLWPKDVSTTGFKITALSTITADVVILPKLFRRLVDHLHLGLSVSCFPAYLAGKEDKVTVLSTGERFVGLQHVVSVSNGDTVRLLHPVEDLLFDEA</sequence>
<dbReference type="Proteomes" id="UP001501391">
    <property type="component" value="Unassembled WGS sequence"/>
</dbReference>
<evidence type="ECO:0000313" key="1">
    <source>
        <dbReference type="EMBL" id="GAA1500007.1"/>
    </source>
</evidence>
<dbReference type="InterPro" id="IPR035437">
    <property type="entry name" value="SNase_OB-fold_sf"/>
</dbReference>
<gene>
    <name evidence="1" type="ORF">GCM10009787_76890</name>
</gene>
<dbReference type="Gene3D" id="2.40.50.90">
    <property type="match status" value="1"/>
</dbReference>
<protein>
    <submittedName>
        <fullName evidence="1">Nuclease</fullName>
    </submittedName>
</protein>
<organism evidence="1 2">
    <name type="scientific">Streptomyces bangladeshensis</name>
    <dbReference type="NCBI Taxonomy" id="295352"/>
    <lineage>
        <taxon>Bacteria</taxon>
        <taxon>Bacillati</taxon>
        <taxon>Actinomycetota</taxon>
        <taxon>Actinomycetes</taxon>
        <taxon>Kitasatosporales</taxon>
        <taxon>Streptomycetaceae</taxon>
        <taxon>Streptomyces</taxon>
    </lineage>
</organism>
<accession>A0ABN1ZJD4</accession>
<reference evidence="1 2" key="1">
    <citation type="journal article" date="2019" name="Int. J. Syst. Evol. Microbiol.">
        <title>The Global Catalogue of Microorganisms (GCM) 10K type strain sequencing project: providing services to taxonomists for standard genome sequencing and annotation.</title>
        <authorList>
            <consortium name="The Broad Institute Genomics Platform"/>
            <consortium name="The Broad Institute Genome Sequencing Center for Infectious Disease"/>
            <person name="Wu L."/>
            <person name="Ma J."/>
        </authorList>
    </citation>
    <scope>NUCLEOTIDE SEQUENCE [LARGE SCALE GENOMIC DNA]</scope>
    <source>
        <strain evidence="1 2">JCM 14924</strain>
    </source>
</reference>